<evidence type="ECO:0000313" key="3">
    <source>
        <dbReference type="EMBL" id="KAK4765079.1"/>
    </source>
</evidence>
<feature type="region of interest" description="Disordered" evidence="1">
    <location>
        <begin position="21"/>
        <end position="42"/>
    </location>
</feature>
<keyword evidence="2" id="KW-0812">Transmembrane</keyword>
<dbReference type="Proteomes" id="UP001346149">
    <property type="component" value="Unassembled WGS sequence"/>
</dbReference>
<accession>A0AAN7QEH5</accession>
<comment type="caution">
    <text evidence="3">The sequence shown here is derived from an EMBL/GenBank/DDBJ whole genome shotgun (WGS) entry which is preliminary data.</text>
</comment>
<protein>
    <submittedName>
        <fullName evidence="3">Uncharacterized protein</fullName>
    </submittedName>
</protein>
<keyword evidence="2" id="KW-1133">Transmembrane helix</keyword>
<name>A0AAN7QEH5_TRANT</name>
<keyword evidence="2" id="KW-0472">Membrane</keyword>
<dbReference type="EMBL" id="JAXQNO010000023">
    <property type="protein sequence ID" value="KAK4765079.1"/>
    <property type="molecule type" value="Genomic_DNA"/>
</dbReference>
<reference evidence="3 4" key="1">
    <citation type="journal article" date="2023" name="Hortic Res">
        <title>Pangenome of water caltrop reveals structural variations and asymmetric subgenome divergence after allopolyploidization.</title>
        <authorList>
            <person name="Zhang X."/>
            <person name="Chen Y."/>
            <person name="Wang L."/>
            <person name="Yuan Y."/>
            <person name="Fang M."/>
            <person name="Shi L."/>
            <person name="Lu R."/>
            <person name="Comes H.P."/>
            <person name="Ma Y."/>
            <person name="Chen Y."/>
            <person name="Huang G."/>
            <person name="Zhou Y."/>
            <person name="Zheng Z."/>
            <person name="Qiu Y."/>
        </authorList>
    </citation>
    <scope>NUCLEOTIDE SEQUENCE [LARGE SCALE GENOMIC DNA]</scope>
    <source>
        <strain evidence="3">F231</strain>
    </source>
</reference>
<organism evidence="3 4">
    <name type="scientific">Trapa natans</name>
    <name type="common">Water chestnut</name>
    <dbReference type="NCBI Taxonomy" id="22666"/>
    <lineage>
        <taxon>Eukaryota</taxon>
        <taxon>Viridiplantae</taxon>
        <taxon>Streptophyta</taxon>
        <taxon>Embryophyta</taxon>
        <taxon>Tracheophyta</taxon>
        <taxon>Spermatophyta</taxon>
        <taxon>Magnoliopsida</taxon>
        <taxon>eudicotyledons</taxon>
        <taxon>Gunneridae</taxon>
        <taxon>Pentapetalae</taxon>
        <taxon>rosids</taxon>
        <taxon>malvids</taxon>
        <taxon>Myrtales</taxon>
        <taxon>Lythraceae</taxon>
        <taxon>Trapa</taxon>
    </lineage>
</organism>
<dbReference type="AlphaFoldDB" id="A0AAN7QEH5"/>
<evidence type="ECO:0000313" key="4">
    <source>
        <dbReference type="Proteomes" id="UP001346149"/>
    </source>
</evidence>
<gene>
    <name evidence="3" type="ORF">SAY86_026169</name>
</gene>
<proteinExistence type="predicted"/>
<keyword evidence="4" id="KW-1185">Reference proteome</keyword>
<evidence type="ECO:0000256" key="1">
    <source>
        <dbReference type="SAM" id="MobiDB-lite"/>
    </source>
</evidence>
<feature type="transmembrane region" description="Helical" evidence="2">
    <location>
        <begin position="56"/>
        <end position="77"/>
    </location>
</feature>
<sequence>MGKASVRLILLAEDLLPLGEHNPGLGQDQGPDQGEDHDQEAVADQDPEVMEGLQGALLIAVVAITLQGIHLIVVGVITPRGAHLITVEDEMCNYPRSPMWPPPCYRYLCAWGNDAASEVLTEARLLLVENYFQTPSSAWARLSLPLRISGRASS</sequence>
<evidence type="ECO:0000256" key="2">
    <source>
        <dbReference type="SAM" id="Phobius"/>
    </source>
</evidence>